<sequence>MSNNQPTNYPRTRKATALQNTGARDVTVSSSQVPSSAQREGASRRNEPRSAHIPSTQEVPSRLSEGTINLPTSVGTGGPGLISAPGQIDPTMLAPSMQGFPLPTGTNPERPATPLRIHHVSDSVTYFATPSSHHSGSYTGALPVDEPHTVEEAYRYLQMDLEAVRILPVEKWALCCLNIDINKGREKLLPGVEKAFDKYLEIVDDAKNEKDPRLYPALVATFDLCTNGDSDTLVFYRQDPSKIAGSLVLESPDIGAVFKELLEDPNKVKRKNLELKEGERTMWAHTHGFIEVKHQHGVIVDGEFGRDAGKIYRMKKDQEQAKVTSNKSKVNKNTNKRDRDDSDVDEDINKPVSKTRRSNTPVQSTSNSRVPSQHTFEDDPKRTKEGLAKRARQQLGGYARDALSFGFPRSHFILFIVDSKLVRGIFYDRSAIVESGILDLRKSKDRLIFSKMIQQLRGLSPEALGMVPGFNTSFMKDPTTLQYPGPANDKGYPSSGIFEFKEGSSFTFPYGKKGTRTVKVGRVLFRSNGVLGRGPIVMQVTCVCKGSSRCDWCGKKLALKLSCPSKTRASEKAFMDKCKEKATGEHAWVLNHLPEIYYSFDIEFSAESPQAQLKEIFGEEYEMRVVRGIILEELHPLSTLKTERECAQVFYDIVQCHHWAWKYPQILHRDISEGNIMVREKNGQKYGVLNDWDLAAWLSTQNEVSTSKFRTGTKPYMAHEQHSSKWQGPHRFRHDLESVFYVILLLVSLYSSPTEKVRFPSTGDDRYEKWHKQDDGVLLGQKGNIVRAGDWQPFPQPFFSGFTLWLAALQRNLRRGIVNLENHKEAVLAAKQARENNEEPMEVPFFEDDTLGGHFSYEKVVSVMHRFKKEELNTRGCEWQKILQVPF</sequence>
<gene>
    <name evidence="3" type="ORF">C8R41DRAFT_920505</name>
</gene>
<feature type="compositionally biased region" description="Polar residues" evidence="1">
    <location>
        <begin position="358"/>
        <end position="374"/>
    </location>
</feature>
<dbReference type="EMBL" id="JANVFT010000043">
    <property type="protein sequence ID" value="KAJ4489810.1"/>
    <property type="molecule type" value="Genomic_DNA"/>
</dbReference>
<name>A0ABQ8VFG2_9AGAR</name>
<feature type="compositionally biased region" description="Polar residues" evidence="1">
    <location>
        <begin position="53"/>
        <end position="74"/>
    </location>
</feature>
<feature type="domain" description="Protein kinase" evidence="2">
    <location>
        <begin position="525"/>
        <end position="846"/>
    </location>
</feature>
<feature type="region of interest" description="Disordered" evidence="1">
    <location>
        <begin position="315"/>
        <end position="387"/>
    </location>
</feature>
<feature type="region of interest" description="Disordered" evidence="1">
    <location>
        <begin position="1"/>
        <end position="85"/>
    </location>
</feature>
<feature type="compositionally biased region" description="Polar residues" evidence="1">
    <location>
        <begin position="17"/>
        <end position="38"/>
    </location>
</feature>
<dbReference type="Pfam" id="PF17667">
    <property type="entry name" value="Pkinase_fungal"/>
    <property type="match status" value="1"/>
</dbReference>
<protein>
    <recommendedName>
        <fullName evidence="2">Protein kinase domain-containing protein</fullName>
    </recommendedName>
</protein>
<organism evidence="3 4">
    <name type="scientific">Lentinula lateritia</name>
    <dbReference type="NCBI Taxonomy" id="40482"/>
    <lineage>
        <taxon>Eukaryota</taxon>
        <taxon>Fungi</taxon>
        <taxon>Dikarya</taxon>
        <taxon>Basidiomycota</taxon>
        <taxon>Agaricomycotina</taxon>
        <taxon>Agaricomycetes</taxon>
        <taxon>Agaricomycetidae</taxon>
        <taxon>Agaricales</taxon>
        <taxon>Marasmiineae</taxon>
        <taxon>Omphalotaceae</taxon>
        <taxon>Lentinula</taxon>
    </lineage>
</organism>
<feature type="compositionally biased region" description="Basic and acidic residues" evidence="1">
    <location>
        <begin position="375"/>
        <end position="387"/>
    </location>
</feature>
<dbReference type="Proteomes" id="UP001150217">
    <property type="component" value="Unassembled WGS sequence"/>
</dbReference>
<dbReference type="SMART" id="SM00220">
    <property type="entry name" value="S_TKc"/>
    <property type="match status" value="1"/>
</dbReference>
<accession>A0ABQ8VFG2</accession>
<evidence type="ECO:0000313" key="3">
    <source>
        <dbReference type="EMBL" id="KAJ4489810.1"/>
    </source>
</evidence>
<keyword evidence="4" id="KW-1185">Reference proteome</keyword>
<dbReference type="InterPro" id="IPR040976">
    <property type="entry name" value="Pkinase_fungal"/>
</dbReference>
<dbReference type="SUPFAM" id="SSF56112">
    <property type="entry name" value="Protein kinase-like (PK-like)"/>
    <property type="match status" value="1"/>
</dbReference>
<evidence type="ECO:0000313" key="4">
    <source>
        <dbReference type="Proteomes" id="UP001150217"/>
    </source>
</evidence>
<feature type="compositionally biased region" description="Low complexity" evidence="1">
    <location>
        <begin position="322"/>
        <end position="333"/>
    </location>
</feature>
<proteinExistence type="predicted"/>
<comment type="caution">
    <text evidence="3">The sequence shown here is derived from an EMBL/GenBank/DDBJ whole genome shotgun (WGS) entry which is preliminary data.</text>
</comment>
<evidence type="ECO:0000259" key="2">
    <source>
        <dbReference type="PROSITE" id="PS50011"/>
    </source>
</evidence>
<dbReference type="InterPro" id="IPR011009">
    <property type="entry name" value="Kinase-like_dom_sf"/>
</dbReference>
<evidence type="ECO:0000256" key="1">
    <source>
        <dbReference type="SAM" id="MobiDB-lite"/>
    </source>
</evidence>
<dbReference type="Gene3D" id="1.10.510.10">
    <property type="entry name" value="Transferase(Phosphotransferase) domain 1"/>
    <property type="match status" value="1"/>
</dbReference>
<dbReference type="PANTHER" id="PTHR38248:SF2">
    <property type="entry name" value="FUNK1 11"/>
    <property type="match status" value="1"/>
</dbReference>
<feature type="compositionally biased region" description="Polar residues" evidence="1">
    <location>
        <begin position="1"/>
        <end position="10"/>
    </location>
</feature>
<dbReference type="PROSITE" id="PS50011">
    <property type="entry name" value="PROTEIN_KINASE_DOM"/>
    <property type="match status" value="1"/>
</dbReference>
<reference evidence="3" key="1">
    <citation type="submission" date="2022-08" db="EMBL/GenBank/DDBJ databases">
        <title>A Global Phylogenomic Analysis of the Shiitake Genus Lentinula.</title>
        <authorList>
            <consortium name="DOE Joint Genome Institute"/>
            <person name="Sierra-Patev S."/>
            <person name="Min B."/>
            <person name="Naranjo-Ortiz M."/>
            <person name="Looney B."/>
            <person name="Konkel Z."/>
            <person name="Slot J.C."/>
            <person name="Sakamoto Y."/>
            <person name="Steenwyk J.L."/>
            <person name="Rokas A."/>
            <person name="Carro J."/>
            <person name="Camarero S."/>
            <person name="Ferreira P."/>
            <person name="Molpeceres G."/>
            <person name="Ruiz-Duenas F.J."/>
            <person name="Serrano A."/>
            <person name="Henrissat B."/>
            <person name="Drula E."/>
            <person name="Hughes K.W."/>
            <person name="Mata J.L."/>
            <person name="Ishikawa N.K."/>
            <person name="Vargas-Isla R."/>
            <person name="Ushijima S."/>
            <person name="Smith C.A."/>
            <person name="Ahrendt S."/>
            <person name="Andreopoulos W."/>
            <person name="He G."/>
            <person name="Labutti K."/>
            <person name="Lipzen A."/>
            <person name="Ng V."/>
            <person name="Riley R."/>
            <person name="Sandor L."/>
            <person name="Barry K."/>
            <person name="Martinez A.T."/>
            <person name="Xiao Y."/>
            <person name="Gibbons J.G."/>
            <person name="Terashima K."/>
            <person name="Grigoriev I.V."/>
            <person name="Hibbett D.S."/>
        </authorList>
    </citation>
    <scope>NUCLEOTIDE SEQUENCE</scope>
    <source>
        <strain evidence="3">RHP3577 ss4</strain>
    </source>
</reference>
<dbReference type="PANTHER" id="PTHR38248">
    <property type="entry name" value="FUNK1 6"/>
    <property type="match status" value="1"/>
</dbReference>
<dbReference type="InterPro" id="IPR000719">
    <property type="entry name" value="Prot_kinase_dom"/>
</dbReference>
<feature type="compositionally biased region" description="Basic and acidic residues" evidence="1">
    <location>
        <begin position="41"/>
        <end position="50"/>
    </location>
</feature>